<dbReference type="Proteomes" id="UP000003882">
    <property type="component" value="Unassembled WGS sequence"/>
</dbReference>
<reference evidence="1 2" key="1">
    <citation type="submission" date="2008-10" db="EMBL/GenBank/DDBJ databases">
        <title>Draft genome sequence of Bifidobacterium catenulatum (DSM 16992).</title>
        <authorList>
            <person name="Sudarsanam P."/>
            <person name="Ley R."/>
            <person name="Guruge J."/>
            <person name="Turnbaugh P.J."/>
            <person name="Mahowald M."/>
            <person name="Liep D."/>
            <person name="Gordon J."/>
        </authorList>
    </citation>
    <scope>NUCLEOTIDE SEQUENCE [LARGE SCALE GENOMIC DNA]</scope>
    <source>
        <strain evidence="1 2">DSM 16992</strain>
    </source>
</reference>
<sequence length="45" mass="5112">MFNAGSDFLMASISPTCGDNLTSQKRLYLTAISFLRMMASQHIWR</sequence>
<proteinExistence type="predicted"/>
<dbReference type="AlphaFoldDB" id="B6XX54"/>
<evidence type="ECO:0000313" key="2">
    <source>
        <dbReference type="Proteomes" id="UP000003882"/>
    </source>
</evidence>
<dbReference type="EMBL" id="ABXY01000026">
    <property type="protein sequence ID" value="EEB20833.1"/>
    <property type="molecule type" value="Genomic_DNA"/>
</dbReference>
<accession>B6XX54</accession>
<protein>
    <submittedName>
        <fullName evidence="1">Uncharacterized protein</fullName>
    </submittedName>
</protein>
<gene>
    <name evidence="1" type="ORF">BIFCAT_01919</name>
</gene>
<name>B6XX54_9BIFI</name>
<organism evidence="1 2">
    <name type="scientific">Bifidobacterium catenulatum DSM 16992 = JCM 1194 = LMG 11043</name>
    <dbReference type="NCBI Taxonomy" id="566552"/>
    <lineage>
        <taxon>Bacteria</taxon>
        <taxon>Bacillati</taxon>
        <taxon>Actinomycetota</taxon>
        <taxon>Actinomycetes</taxon>
        <taxon>Bifidobacteriales</taxon>
        <taxon>Bifidobacteriaceae</taxon>
        <taxon>Bifidobacterium</taxon>
    </lineage>
</organism>
<comment type="caution">
    <text evidence="1">The sequence shown here is derived from an EMBL/GenBank/DDBJ whole genome shotgun (WGS) entry which is preliminary data.</text>
</comment>
<reference evidence="1 2" key="2">
    <citation type="submission" date="2008-10" db="EMBL/GenBank/DDBJ databases">
        <authorList>
            <person name="Fulton L."/>
            <person name="Clifton S."/>
            <person name="Fulton B."/>
            <person name="Xu J."/>
            <person name="Minx P."/>
            <person name="Pepin K.H."/>
            <person name="Johnson M."/>
            <person name="Bhonagiri V."/>
            <person name="Nash W.E."/>
            <person name="Mardis E.R."/>
            <person name="Wilson R.K."/>
        </authorList>
    </citation>
    <scope>NUCLEOTIDE SEQUENCE [LARGE SCALE GENOMIC DNA]</scope>
    <source>
        <strain evidence="1 2">DSM 16992</strain>
    </source>
</reference>
<evidence type="ECO:0000313" key="1">
    <source>
        <dbReference type="EMBL" id="EEB20833.1"/>
    </source>
</evidence>